<evidence type="ECO:0000256" key="8">
    <source>
        <dbReference type="ARBA" id="ARBA00023029"/>
    </source>
</evidence>
<dbReference type="Gene3D" id="3.30.65.10">
    <property type="entry name" value="Bacterial Topoisomerase I, domain 1"/>
    <property type="match status" value="1"/>
</dbReference>
<dbReference type="PANTHER" id="PTHR11390:SF21">
    <property type="entry name" value="DNA TOPOISOMERASE 3-ALPHA"/>
    <property type="match status" value="1"/>
</dbReference>
<dbReference type="EC" id="5.6.2.1" evidence="3 12"/>
<organism evidence="17 18">
    <name type="scientific">Anaeramoeba flamelloides</name>
    <dbReference type="NCBI Taxonomy" id="1746091"/>
    <lineage>
        <taxon>Eukaryota</taxon>
        <taxon>Metamonada</taxon>
        <taxon>Anaeramoebidae</taxon>
        <taxon>Anaeramoeba</taxon>
    </lineage>
</organism>
<dbReference type="InterPro" id="IPR023406">
    <property type="entry name" value="Topo_IA_AS"/>
</dbReference>
<dbReference type="InterPro" id="IPR013826">
    <property type="entry name" value="Topo_IA_cen_sub3"/>
</dbReference>
<keyword evidence="18" id="KW-1185">Reference proteome</keyword>
<feature type="region of interest" description="Disordered" evidence="13">
    <location>
        <begin position="757"/>
        <end position="929"/>
    </location>
</feature>
<dbReference type="InterPro" id="IPR013497">
    <property type="entry name" value="Topo_IA_cen"/>
</dbReference>
<dbReference type="Gene3D" id="1.10.460.10">
    <property type="entry name" value="Topoisomerase I, domain 2"/>
    <property type="match status" value="1"/>
</dbReference>
<evidence type="ECO:0000256" key="12">
    <source>
        <dbReference type="RuleBase" id="RU362092"/>
    </source>
</evidence>
<evidence type="ECO:0000313" key="18">
    <source>
        <dbReference type="Proteomes" id="UP001150062"/>
    </source>
</evidence>
<dbReference type="PROSITE" id="PS50158">
    <property type="entry name" value="ZF_CCHC"/>
    <property type="match status" value="1"/>
</dbReference>
<dbReference type="InterPro" id="IPR003601">
    <property type="entry name" value="Topo_IA_2"/>
</dbReference>
<keyword evidence="4" id="KW-0479">Metal-binding</keyword>
<dbReference type="SMART" id="SM00437">
    <property type="entry name" value="TOP1Ac"/>
    <property type="match status" value="1"/>
</dbReference>
<keyword evidence="10 12" id="KW-0413">Isomerase</keyword>
<evidence type="ECO:0000256" key="6">
    <source>
        <dbReference type="ARBA" id="ARBA00022771"/>
    </source>
</evidence>
<dbReference type="CDD" id="cd00186">
    <property type="entry name" value="TOP1Ac"/>
    <property type="match status" value="1"/>
</dbReference>
<evidence type="ECO:0000256" key="11">
    <source>
        <dbReference type="PROSITE-ProRule" id="PRU00047"/>
    </source>
</evidence>
<dbReference type="Gene3D" id="1.10.290.10">
    <property type="entry name" value="Topoisomerase I, domain 4"/>
    <property type="match status" value="1"/>
</dbReference>
<dbReference type="PRINTS" id="PR00417">
    <property type="entry name" value="PRTPISMRASEI"/>
</dbReference>
<protein>
    <recommendedName>
        <fullName evidence="3 12">DNA topoisomerase</fullName>
        <ecNumber evidence="3 12">5.6.2.1</ecNumber>
    </recommendedName>
</protein>
<evidence type="ECO:0000256" key="4">
    <source>
        <dbReference type="ARBA" id="ARBA00022723"/>
    </source>
</evidence>
<keyword evidence="9 12" id="KW-0238">DNA-binding</keyword>
<evidence type="ECO:0000259" key="16">
    <source>
        <dbReference type="PROSITE" id="PS52039"/>
    </source>
</evidence>
<dbReference type="Pfam" id="PF01131">
    <property type="entry name" value="Topoisom_bac"/>
    <property type="match status" value="1"/>
</dbReference>
<evidence type="ECO:0000256" key="2">
    <source>
        <dbReference type="ARBA" id="ARBA00009446"/>
    </source>
</evidence>
<proteinExistence type="inferred from homology"/>
<dbReference type="PROSITE" id="PS52039">
    <property type="entry name" value="TOPO_IA_2"/>
    <property type="match status" value="1"/>
</dbReference>
<evidence type="ECO:0000259" key="14">
    <source>
        <dbReference type="PROSITE" id="PS50158"/>
    </source>
</evidence>
<dbReference type="PROSITE" id="PS00396">
    <property type="entry name" value="TOPO_IA_1"/>
    <property type="match status" value="1"/>
</dbReference>
<gene>
    <name evidence="17" type="ORF">M0813_29433</name>
</gene>
<evidence type="ECO:0000256" key="13">
    <source>
        <dbReference type="SAM" id="MobiDB-lite"/>
    </source>
</evidence>
<dbReference type="InterPro" id="IPR023405">
    <property type="entry name" value="Topo_IA_core_domain"/>
</dbReference>
<keyword evidence="5" id="KW-0677">Repeat</keyword>
<dbReference type="InterPro" id="IPR013824">
    <property type="entry name" value="Topo_IA_cen_sub1"/>
</dbReference>
<dbReference type="InterPro" id="IPR006171">
    <property type="entry name" value="TOPRIM_dom"/>
</dbReference>
<dbReference type="SMART" id="SM00436">
    <property type="entry name" value="TOP1Bc"/>
    <property type="match status" value="1"/>
</dbReference>
<evidence type="ECO:0000256" key="9">
    <source>
        <dbReference type="ARBA" id="ARBA00023125"/>
    </source>
</evidence>
<feature type="domain" description="CCHC-type" evidence="14">
    <location>
        <begin position="910"/>
        <end position="926"/>
    </location>
</feature>
<feature type="compositionally biased region" description="Basic and acidic residues" evidence="13">
    <location>
        <begin position="918"/>
        <end position="929"/>
    </location>
</feature>
<sequence>MLRILNVAEKPSVASQIAQTLSRNKPQHRRGKSKYNPIWEFDHYFNNQKCRMVVTSVSGHLMKLDFPQQYQSWNMIDPLELFEAPVERFVDEKSSEIAKTIEIEAKKARCVVLWLDCDREGENISFEVLEHCQKFNNRIQYKRAIFNALTRQDLTRAWERLGIPNELESISVDVRRELDLRTGAVFTRFQSKLLQNMFLGFGEKQVISYGSCQFPTLGFVVDRYNRRKNFVQEKYYFIDVSIKNQTQPQDEDEDQDQKSNYQRNSYNKGRNNNNKKLIKFDWQRRRLFDKFCVAVLYEMCVKNPQATVLSIFKKPEKKYRPYPLNTVELQRRCSKRLRLNATMIMNIAESLYQKGYISYPRTETNSFPKTINVKNLISVQQNDQRFSNYVNKLLNGNKFCPPKHGRFSDNSHPPIYPVKPGNNLQGNDLRVYEFIARHFLACCSQDAIGDSTVVTIGISGEKFTLKGLIIREYNFLEIYKYERWSDITIPNFHEGQTFIPESILFQESETQPPNLLTEPELIKLMDKEGIGTDATIADHISKVQYRKYVVKERNLYFKPTDLGLALVESYDSLGFQFSKPNLRANLEFDLKLIISGQKNKNDVLQNNIKLYKDAFLKTINNQNKFITKLRLYFQINPNPPIQNNKQFLQIMTCPKCGPQTKVLLRTTKNGKTYCGCRNYPNCKFSIWPKENVFSEIKVTQVICQSCLRNKIKSFKCDCSFKNIPMISHLEPFPYRACIYCDPEIAEFVSINMGATNTNNSNSQNRTFNNQQYNQNRNTNNSQFSNNTNNNFNNYSNQMNRNQNNQFNNNNNRNNYNNYNNHNNNNNYNNSNNTYGGNNNYNNRNNNNNYNNYNNNNNYNNSGNNSNYYNNNNNNGRGRGRGGGGGRGGGNSRKRSKQKNNNSNMKQSRVRKCSVCKQPGHDKRNCPTLK</sequence>
<accession>A0ABQ8XP95</accession>
<dbReference type="SMART" id="SM00493">
    <property type="entry name" value="TOPRIM"/>
    <property type="match status" value="1"/>
</dbReference>
<dbReference type="InterPro" id="IPR013498">
    <property type="entry name" value="Topo_IA_Znf"/>
</dbReference>
<dbReference type="CDD" id="cd03362">
    <property type="entry name" value="TOPRIM_TopoIA_TopoIII"/>
    <property type="match status" value="1"/>
</dbReference>
<feature type="region of interest" description="Disordered" evidence="13">
    <location>
        <begin position="246"/>
        <end position="272"/>
    </location>
</feature>
<evidence type="ECO:0000256" key="1">
    <source>
        <dbReference type="ARBA" id="ARBA00000213"/>
    </source>
</evidence>
<dbReference type="Pfam" id="PF01751">
    <property type="entry name" value="Toprim"/>
    <property type="match status" value="1"/>
</dbReference>
<dbReference type="PANTHER" id="PTHR11390">
    <property type="entry name" value="PROKARYOTIC DNA TOPOISOMERASE"/>
    <property type="match status" value="1"/>
</dbReference>
<dbReference type="EMBL" id="JAOAOG010000270">
    <property type="protein sequence ID" value="KAJ6234443.1"/>
    <property type="molecule type" value="Genomic_DNA"/>
</dbReference>
<comment type="caution">
    <text evidence="17">The sequence shown here is derived from an EMBL/GenBank/DDBJ whole genome shotgun (WGS) entry which is preliminary data.</text>
</comment>
<dbReference type="Gene3D" id="3.40.50.140">
    <property type="match status" value="1"/>
</dbReference>
<keyword evidence="7" id="KW-0862">Zinc</keyword>
<evidence type="ECO:0000256" key="5">
    <source>
        <dbReference type="ARBA" id="ARBA00022737"/>
    </source>
</evidence>
<dbReference type="InterPro" id="IPR003602">
    <property type="entry name" value="Topo_IA_DNA-bd_dom"/>
</dbReference>
<name>A0ABQ8XP95_9EUKA</name>
<evidence type="ECO:0000313" key="17">
    <source>
        <dbReference type="EMBL" id="KAJ6234443.1"/>
    </source>
</evidence>
<feature type="compositionally biased region" description="Low complexity" evidence="13">
    <location>
        <begin position="757"/>
        <end position="875"/>
    </location>
</feature>
<evidence type="ECO:0000256" key="10">
    <source>
        <dbReference type="ARBA" id="ARBA00023235"/>
    </source>
</evidence>
<comment type="catalytic activity">
    <reaction evidence="1 12">
        <text>ATP-independent breakage of single-stranded DNA, followed by passage and rejoining.</text>
        <dbReference type="EC" id="5.6.2.1"/>
    </reaction>
</comment>
<feature type="domain" description="Topo IA-type catalytic" evidence="16">
    <location>
        <begin position="165"/>
        <end position="615"/>
    </location>
</feature>
<keyword evidence="6 11" id="KW-0863">Zinc-finger</keyword>
<evidence type="ECO:0000256" key="7">
    <source>
        <dbReference type="ARBA" id="ARBA00022833"/>
    </source>
</evidence>
<dbReference type="PROSITE" id="PS50880">
    <property type="entry name" value="TOPRIM"/>
    <property type="match status" value="1"/>
</dbReference>
<dbReference type="Proteomes" id="UP001150062">
    <property type="component" value="Unassembled WGS sequence"/>
</dbReference>
<dbReference type="Gene3D" id="2.70.20.10">
    <property type="entry name" value="Topoisomerase I, domain 3"/>
    <property type="match status" value="1"/>
</dbReference>
<reference evidence="17" key="1">
    <citation type="submission" date="2022-08" db="EMBL/GenBank/DDBJ databases">
        <title>Novel sulfate-reducing endosymbionts in the free-living metamonad Anaeramoeba.</title>
        <authorList>
            <person name="Jerlstrom-Hultqvist J."/>
            <person name="Cepicka I."/>
            <person name="Gallot-Lavallee L."/>
            <person name="Salas-Leiva D."/>
            <person name="Curtis B.A."/>
            <person name="Zahonova K."/>
            <person name="Pipaliya S."/>
            <person name="Dacks J."/>
            <person name="Roger A.J."/>
        </authorList>
    </citation>
    <scope>NUCLEOTIDE SEQUENCE</scope>
    <source>
        <strain evidence="17">Schooner1</strain>
    </source>
</reference>
<dbReference type="Pfam" id="PF01396">
    <property type="entry name" value="Zn_ribbon_Top1"/>
    <property type="match status" value="1"/>
</dbReference>
<keyword evidence="8 12" id="KW-0799">Topoisomerase</keyword>
<evidence type="ECO:0000256" key="3">
    <source>
        <dbReference type="ARBA" id="ARBA00012891"/>
    </source>
</evidence>
<feature type="domain" description="Toprim" evidence="15">
    <location>
        <begin position="3"/>
        <end position="147"/>
    </location>
</feature>
<comment type="similarity">
    <text evidence="2 12">Belongs to the type IA topoisomerase family.</text>
</comment>
<evidence type="ECO:0000259" key="15">
    <source>
        <dbReference type="PROSITE" id="PS50880"/>
    </source>
</evidence>
<dbReference type="InterPro" id="IPR001878">
    <property type="entry name" value="Znf_CCHC"/>
</dbReference>
<comment type="function">
    <text evidence="12">Introduces a single-strand break via transesterification at a target site in duplex DNA. Releases the supercoiling and torsional tension of DNA introduced during the DNA replication and transcription by transiently cleaving and rejoining one strand of the DNA duplex. The scissile phosphodiester is attacked by the catalytic tyrosine of the enzyme, resulting in the formation of a DNA-(5'-phosphotyrosyl)-enzyme intermediate and the expulsion of a 3'-OH DNA strand.</text>
</comment>
<feature type="compositionally biased region" description="Gly residues" evidence="13">
    <location>
        <begin position="880"/>
        <end position="890"/>
    </location>
</feature>
<dbReference type="InterPro" id="IPR013825">
    <property type="entry name" value="Topo_IA_cen_sub2"/>
</dbReference>
<dbReference type="SUPFAM" id="SSF56712">
    <property type="entry name" value="Prokaryotic type I DNA topoisomerase"/>
    <property type="match status" value="1"/>
</dbReference>
<dbReference type="InterPro" id="IPR000380">
    <property type="entry name" value="Topo_IA"/>
</dbReference>
<dbReference type="InterPro" id="IPR034144">
    <property type="entry name" value="TOPRIM_TopoIII"/>
</dbReference>